<name>A0A832IBC8_9THEM</name>
<dbReference type="InterPro" id="IPR002022">
    <property type="entry name" value="Pec_lyase"/>
</dbReference>
<comment type="similarity">
    <text evidence="2">Belongs to the polysaccharide lyase 1 family.</text>
</comment>
<dbReference type="Pfam" id="PF00544">
    <property type="entry name" value="Pectate_lyase_4"/>
    <property type="match status" value="1"/>
</dbReference>
<dbReference type="SMART" id="SM00656">
    <property type="entry name" value="Amb_all"/>
    <property type="match status" value="1"/>
</dbReference>
<dbReference type="GO" id="GO:0030570">
    <property type="term" value="F:pectate lyase activity"/>
    <property type="evidence" value="ECO:0007669"/>
    <property type="project" value="InterPro"/>
</dbReference>
<accession>A0A832IBC8</accession>
<dbReference type="AlphaFoldDB" id="A0A832IBC8"/>
<dbReference type="SUPFAM" id="SSF51126">
    <property type="entry name" value="Pectin lyase-like"/>
    <property type="match status" value="1"/>
</dbReference>
<protein>
    <submittedName>
        <fullName evidence="4">Pectate lyase</fullName>
    </submittedName>
</protein>
<sequence>MRKLLLVSLLAIVSVVFGVVKADLCEKPIGFAAVSALGQDGTTGGCGGPIVVVRTAQELEEWAKKEGKYIIVIDGTIVFEPKKEISIASDKTIVGINDAKIVGGGFVIKNGKNVIIRNIHFEGFYMEDDPQGKMYDYDYISIESSHHVWIDHCTFVNGNDGAVDITNYSSYVTVSWCKFVDHDKVSLVGSSDKEDPIKAKEAYKVTYHHNYFKNCIQRMPRVRFGMVHVFNNFYSAGFRCGVSGNVVPLYAIASTCEARVHVEANNFMGFGATLMETANIAFVPITSKAGTSPEGYISLGKNEAKNVFTYCQQVQERLIEEGKAVFNPADFYDYKLDPAGKVPTIVVEGAGAGKLIFDIP</sequence>
<dbReference type="InterPro" id="IPR012334">
    <property type="entry name" value="Pectin_lyas_fold"/>
</dbReference>
<reference evidence="4" key="1">
    <citation type="journal article" date="2020" name="mSystems">
        <title>Genome- and Community-Level Interaction Insights into Carbon Utilization and Element Cycling Functions of Hydrothermarchaeota in Hydrothermal Sediment.</title>
        <authorList>
            <person name="Zhou Z."/>
            <person name="Liu Y."/>
            <person name="Xu W."/>
            <person name="Pan J."/>
            <person name="Luo Z.H."/>
            <person name="Li M."/>
        </authorList>
    </citation>
    <scope>NUCLEOTIDE SEQUENCE [LARGE SCALE GENOMIC DNA]</scope>
    <source>
        <strain evidence="4">SpSt-86</strain>
    </source>
</reference>
<keyword evidence="2" id="KW-0119">Carbohydrate metabolism</keyword>
<feature type="domain" description="Pectate lyase" evidence="3">
    <location>
        <begin position="49"/>
        <end position="256"/>
    </location>
</feature>
<evidence type="ECO:0000259" key="3">
    <source>
        <dbReference type="SMART" id="SM00656"/>
    </source>
</evidence>
<keyword evidence="1 2" id="KW-0456">Lyase</keyword>
<dbReference type="GO" id="GO:0005576">
    <property type="term" value="C:extracellular region"/>
    <property type="evidence" value="ECO:0007669"/>
    <property type="project" value="UniProtKB-SubCell"/>
</dbReference>
<dbReference type="PANTHER" id="PTHR31683:SF18">
    <property type="entry name" value="PECTATE LYASE 21-RELATED"/>
    <property type="match status" value="1"/>
</dbReference>
<dbReference type="Gene3D" id="2.160.20.10">
    <property type="entry name" value="Single-stranded right-handed beta-helix, Pectin lyase-like"/>
    <property type="match status" value="1"/>
</dbReference>
<evidence type="ECO:0000313" key="4">
    <source>
        <dbReference type="EMBL" id="HGZ79882.1"/>
    </source>
</evidence>
<proteinExistence type="inferred from homology"/>
<comment type="subcellular location">
    <subcellularLocation>
        <location evidence="2">Secreted</location>
    </subcellularLocation>
</comment>
<dbReference type="InterPro" id="IPR045032">
    <property type="entry name" value="PEL"/>
</dbReference>
<dbReference type="PANTHER" id="PTHR31683">
    <property type="entry name" value="PECTATE LYASE 18-RELATED"/>
    <property type="match status" value="1"/>
</dbReference>
<organism evidence="4">
    <name type="scientific">Pseudothermotoga hypogea</name>
    <dbReference type="NCBI Taxonomy" id="57487"/>
    <lineage>
        <taxon>Bacteria</taxon>
        <taxon>Thermotogati</taxon>
        <taxon>Thermotogota</taxon>
        <taxon>Thermotogae</taxon>
        <taxon>Thermotogales</taxon>
        <taxon>Thermotogaceae</taxon>
        <taxon>Pseudothermotoga</taxon>
    </lineage>
</organism>
<gene>
    <name evidence="4" type="ORF">ENW55_07850</name>
</gene>
<evidence type="ECO:0000256" key="2">
    <source>
        <dbReference type="RuleBase" id="RU361173"/>
    </source>
</evidence>
<dbReference type="GO" id="GO:0000272">
    <property type="term" value="P:polysaccharide catabolic process"/>
    <property type="evidence" value="ECO:0007669"/>
    <property type="project" value="UniProtKB-KW"/>
</dbReference>
<evidence type="ECO:0000256" key="1">
    <source>
        <dbReference type="ARBA" id="ARBA00023239"/>
    </source>
</evidence>
<comment type="caution">
    <text evidence="4">The sequence shown here is derived from an EMBL/GenBank/DDBJ whole genome shotgun (WGS) entry which is preliminary data.</text>
</comment>
<dbReference type="InterPro" id="IPR011050">
    <property type="entry name" value="Pectin_lyase_fold/virulence"/>
</dbReference>
<dbReference type="EMBL" id="DTKQ01000052">
    <property type="protein sequence ID" value="HGZ79882.1"/>
    <property type="molecule type" value="Genomic_DNA"/>
</dbReference>
<keyword evidence="2" id="KW-0624">Polysaccharide degradation</keyword>
<keyword evidence="2" id="KW-0964">Secreted</keyword>